<proteinExistence type="predicted"/>
<evidence type="ECO:0000313" key="1">
    <source>
        <dbReference type="EMBL" id="GHP13208.1"/>
    </source>
</evidence>
<dbReference type="EMBL" id="BNJR01000007">
    <property type="protein sequence ID" value="GHP13208.1"/>
    <property type="molecule type" value="Genomic_DNA"/>
</dbReference>
<evidence type="ECO:0000313" key="2">
    <source>
        <dbReference type="Proteomes" id="UP000604765"/>
    </source>
</evidence>
<accession>A0ABQ3VXU0</accession>
<organism evidence="1 2">
    <name type="scientific">Lentilactobacillus fungorum</name>
    <dbReference type="NCBI Taxonomy" id="2201250"/>
    <lineage>
        <taxon>Bacteria</taxon>
        <taxon>Bacillati</taxon>
        <taxon>Bacillota</taxon>
        <taxon>Bacilli</taxon>
        <taxon>Lactobacillales</taxon>
        <taxon>Lactobacillaceae</taxon>
        <taxon>Lentilactobacillus</taxon>
    </lineage>
</organism>
<reference evidence="1 2" key="1">
    <citation type="journal article" date="2021" name="Int. J. Syst. Evol. Microbiol.">
        <title>Lentilactobacillus fungorum sp. nov., isolated from spent mushroom substrates.</title>
        <authorList>
            <person name="Tohno M."/>
            <person name="Tanizawa Y."/>
            <person name="Kojima Y."/>
            <person name="Sakamoto M."/>
            <person name="Ohkuma M."/>
            <person name="Kobayashi H."/>
        </authorList>
    </citation>
    <scope>NUCLEOTIDE SEQUENCE [LARGE SCALE GENOMIC DNA]</scope>
    <source>
        <strain evidence="1 2">YK48G</strain>
    </source>
</reference>
<dbReference type="Proteomes" id="UP000604765">
    <property type="component" value="Unassembled WGS sequence"/>
</dbReference>
<gene>
    <name evidence="1" type="ORF">YK48G_06330</name>
</gene>
<name>A0ABQ3VXU0_9LACO</name>
<sequence>MGEFEAFLDQLQSKATAKLYATIHNIEINGLRIAQRQKWVKKIGINRFEIRSKQSSNIRCLLSLGIKSVCDYPWIYQENSYERN</sequence>
<comment type="caution">
    <text evidence="1">The sequence shown here is derived from an EMBL/GenBank/DDBJ whole genome shotgun (WGS) entry which is preliminary data.</text>
</comment>
<protein>
    <submittedName>
        <fullName evidence="1">Uncharacterized protein</fullName>
    </submittedName>
</protein>
<keyword evidence="2" id="KW-1185">Reference proteome</keyword>